<accession>A0A127JRL5</accession>
<dbReference type="GO" id="GO:0008239">
    <property type="term" value="F:dipeptidyl-peptidase activity"/>
    <property type="evidence" value="ECO:0007669"/>
    <property type="project" value="InterPro"/>
</dbReference>
<dbReference type="SMART" id="SM00939">
    <property type="entry name" value="PepX_C"/>
    <property type="match status" value="1"/>
</dbReference>
<evidence type="ECO:0000313" key="4">
    <source>
        <dbReference type="EMBL" id="AMO22674.1"/>
    </source>
</evidence>
<dbReference type="Pfam" id="PF08530">
    <property type="entry name" value="PepX_C"/>
    <property type="match status" value="1"/>
</dbReference>
<evidence type="ECO:0000256" key="1">
    <source>
        <dbReference type="ARBA" id="ARBA00022801"/>
    </source>
</evidence>
<evidence type="ECO:0000313" key="5">
    <source>
        <dbReference type="Proteomes" id="UP000070433"/>
    </source>
</evidence>
<dbReference type="Pfam" id="PF02129">
    <property type="entry name" value="Peptidase_S15"/>
    <property type="match status" value="1"/>
</dbReference>
<dbReference type="PATRIC" id="fig|94132.3.peg.1427"/>
<dbReference type="SUPFAM" id="SSF49785">
    <property type="entry name" value="Galactose-binding domain-like"/>
    <property type="match status" value="1"/>
</dbReference>
<dbReference type="InterPro" id="IPR008979">
    <property type="entry name" value="Galactose-bd-like_sf"/>
</dbReference>
<dbReference type="InterPro" id="IPR013736">
    <property type="entry name" value="Xaa-Pro_dipept_C"/>
</dbReference>
<dbReference type="AlphaFoldDB" id="A0A127JRL5"/>
<name>A0A127JRL5_9BURK</name>
<dbReference type="RefSeq" id="WP_227820485.1">
    <property type="nucleotide sequence ID" value="NZ_CP010951.1"/>
</dbReference>
<dbReference type="Gene3D" id="2.60.120.260">
    <property type="entry name" value="Galactose-binding domain-like"/>
    <property type="match status" value="1"/>
</dbReference>
<dbReference type="NCBIfam" id="TIGR00976">
    <property type="entry name" value="CocE_NonD"/>
    <property type="match status" value="1"/>
</dbReference>
<dbReference type="InterPro" id="IPR005674">
    <property type="entry name" value="CocE/Ser_esterase"/>
</dbReference>
<feature type="region of interest" description="Disordered" evidence="2">
    <location>
        <begin position="33"/>
        <end position="62"/>
    </location>
</feature>
<dbReference type="InterPro" id="IPR029058">
    <property type="entry name" value="AB_hydrolase_fold"/>
</dbReference>
<gene>
    <name evidence="4" type="ORF">UC35_06995</name>
</gene>
<dbReference type="PANTHER" id="PTHR43056:SF10">
    <property type="entry name" value="COCE_NOND FAMILY, PUTATIVE (AFU_ORTHOLOGUE AFUA_7G00600)-RELATED"/>
    <property type="match status" value="1"/>
</dbReference>
<organism evidence="4 5">
    <name type="scientific">Ramlibacter tataouinensis</name>
    <dbReference type="NCBI Taxonomy" id="94132"/>
    <lineage>
        <taxon>Bacteria</taxon>
        <taxon>Pseudomonadati</taxon>
        <taxon>Pseudomonadota</taxon>
        <taxon>Betaproteobacteria</taxon>
        <taxon>Burkholderiales</taxon>
        <taxon>Comamonadaceae</taxon>
        <taxon>Ramlibacter</taxon>
    </lineage>
</organism>
<evidence type="ECO:0000259" key="3">
    <source>
        <dbReference type="SMART" id="SM00939"/>
    </source>
</evidence>
<reference evidence="4 5" key="1">
    <citation type="journal article" date="2014" name="Int. J. Syst. Evol. Microbiol.">
        <title>Ramlibacter solisilvae sp. nov., isolated from forest soil, and emended description of the genus Ramlibacter.</title>
        <authorList>
            <person name="Lee H.J."/>
            <person name="Lee S.H."/>
            <person name="Lee S.S."/>
            <person name="Lee J.S."/>
            <person name="Kim Y."/>
            <person name="Kim S.C."/>
            <person name="Jeon C.O."/>
        </authorList>
    </citation>
    <scope>NUCLEOTIDE SEQUENCE [LARGE SCALE GENOMIC DNA]</scope>
    <source>
        <strain evidence="4 5">5-10</strain>
    </source>
</reference>
<keyword evidence="5" id="KW-1185">Reference proteome</keyword>
<dbReference type="Proteomes" id="UP000070433">
    <property type="component" value="Chromosome"/>
</dbReference>
<keyword evidence="1 4" id="KW-0378">Hydrolase</keyword>
<dbReference type="InterPro" id="IPR000383">
    <property type="entry name" value="Xaa-Pro-like_dom"/>
</dbReference>
<dbReference type="PANTHER" id="PTHR43056">
    <property type="entry name" value="PEPTIDASE S9 PROLYL OLIGOPEPTIDASE"/>
    <property type="match status" value="1"/>
</dbReference>
<dbReference type="Gene3D" id="1.10.3020.10">
    <property type="entry name" value="alpha-amino acid ester hydrolase ( Helical cap domain)"/>
    <property type="match status" value="1"/>
</dbReference>
<feature type="region of interest" description="Disordered" evidence="2">
    <location>
        <begin position="562"/>
        <end position="588"/>
    </location>
</feature>
<sequence>MGVESDVMVPMRDGIALATDIYFPTTDGKRAPGRYPCILERTPYGKGEPSRSERDSTDTEPLTRREVAGYFVKNGYVVIYQDCRGRHKSGGEFTKYLDDANDGYDTCRWITSQGWSDGTIATKGLSYAAHTQMAAASAGAPGLRAMVVDSGGFSNGFQSGIRQGGAYELKQAAWAVMFAAEHAGLELSPEDLDRWFKRMPWRRGHSPLTPTPQYEEFLFDQWERGSFDEFWKQPGIYAQGYYPQLWHLPVIHISSWYDVYSRTAIENFSGTIADGAPKRLILGPWTHGNRWETYAGDVDFGPAARFEGNLAPSLLEFRRRWFDRWLKGCCNGANHEPPVMLFVMGGGTGRKNADGRLDHGGCWRAEEQWPIPSTEKTTLHLHADGTLATTRPTEPRAAREYVFDPLDPVPTIGGSVVSRPPAIFAGGFDQVERADFFGCKSPGRPLADRHDVLVFQTAPLQQDLEVTGDIEVVLHVSTNCPDTDFTAKLIDVYPPSADYPQGYALNLTDGIIRARYRDSWESPELLQPGAIYRVTVRMLPTSNLFKRGHRIRLDISSSNFPKFDVNPNTGEAEARAQRTQPASNRIHMDSGSPSYVVLPIVPKAERT</sequence>
<dbReference type="EMBL" id="CP010951">
    <property type="protein sequence ID" value="AMO22674.1"/>
    <property type="molecule type" value="Genomic_DNA"/>
</dbReference>
<dbReference type="Gene3D" id="3.40.50.1820">
    <property type="entry name" value="alpha/beta hydrolase"/>
    <property type="match status" value="1"/>
</dbReference>
<protein>
    <submittedName>
        <fullName evidence="4">Antibiotic hydrolase</fullName>
    </submittedName>
</protein>
<evidence type="ECO:0000256" key="2">
    <source>
        <dbReference type="SAM" id="MobiDB-lite"/>
    </source>
</evidence>
<feature type="domain" description="Xaa-Pro dipeptidyl-peptidase C-terminal" evidence="3">
    <location>
        <begin position="319"/>
        <end position="597"/>
    </location>
</feature>
<dbReference type="SUPFAM" id="SSF53474">
    <property type="entry name" value="alpha/beta-Hydrolases"/>
    <property type="match status" value="1"/>
</dbReference>
<proteinExistence type="predicted"/>
<dbReference type="InterPro" id="IPR050585">
    <property type="entry name" value="Xaa-Pro_dipeptidyl-ppase/CocE"/>
</dbReference>
<feature type="compositionally biased region" description="Basic and acidic residues" evidence="2">
    <location>
        <begin position="48"/>
        <end position="62"/>
    </location>
</feature>